<dbReference type="PANTHER" id="PTHR13847:SF287">
    <property type="entry name" value="FAD-DEPENDENT OXIDOREDUCTASE DOMAIN-CONTAINING PROTEIN 1"/>
    <property type="match status" value="1"/>
</dbReference>
<evidence type="ECO:0000256" key="2">
    <source>
        <dbReference type="ARBA" id="ARBA00039785"/>
    </source>
</evidence>
<dbReference type="Gene3D" id="3.50.50.60">
    <property type="entry name" value="FAD/NAD(P)-binding domain"/>
    <property type="match status" value="1"/>
</dbReference>
<accession>A0A150FV88</accession>
<dbReference type="PANTHER" id="PTHR13847">
    <property type="entry name" value="SARCOSINE DEHYDROGENASE-RELATED"/>
    <property type="match status" value="1"/>
</dbReference>
<name>A0A150FV88_GONPE</name>
<dbReference type="AlphaFoldDB" id="A0A150FV88"/>
<dbReference type="Gene3D" id="3.30.9.10">
    <property type="entry name" value="D-Amino Acid Oxidase, subunit A, domain 2"/>
    <property type="match status" value="1"/>
</dbReference>
<dbReference type="Pfam" id="PF01266">
    <property type="entry name" value="DAO"/>
    <property type="match status" value="1"/>
</dbReference>
<dbReference type="SUPFAM" id="SSF51905">
    <property type="entry name" value="FAD/NAD(P)-binding domain"/>
    <property type="match status" value="1"/>
</dbReference>
<reference evidence="6" key="1">
    <citation type="journal article" date="2016" name="Nat. Commun.">
        <title>The Gonium pectorale genome demonstrates co-option of cell cycle regulation during the evolution of multicellularity.</title>
        <authorList>
            <person name="Hanschen E.R."/>
            <person name="Marriage T.N."/>
            <person name="Ferris P.J."/>
            <person name="Hamaji T."/>
            <person name="Toyoda A."/>
            <person name="Fujiyama A."/>
            <person name="Neme R."/>
            <person name="Noguchi H."/>
            <person name="Minakuchi Y."/>
            <person name="Suzuki M."/>
            <person name="Kawai-Toyooka H."/>
            <person name="Smith D.R."/>
            <person name="Sparks H."/>
            <person name="Anderson J."/>
            <person name="Bakaric R."/>
            <person name="Luria V."/>
            <person name="Karger A."/>
            <person name="Kirschner M.W."/>
            <person name="Durand P.M."/>
            <person name="Michod R.E."/>
            <person name="Nozaki H."/>
            <person name="Olson B.J."/>
        </authorList>
    </citation>
    <scope>NUCLEOTIDE SEQUENCE [LARGE SCALE GENOMIC DNA]</scope>
    <source>
        <strain evidence="6">NIES-2863</strain>
    </source>
</reference>
<evidence type="ECO:0000313" key="6">
    <source>
        <dbReference type="Proteomes" id="UP000075714"/>
    </source>
</evidence>
<dbReference type="EMBL" id="LSYV01000417">
    <property type="protein sequence ID" value="KXZ41516.1"/>
    <property type="molecule type" value="Genomic_DNA"/>
</dbReference>
<dbReference type="InterPro" id="IPR036188">
    <property type="entry name" value="FAD/NAD-bd_sf"/>
</dbReference>
<dbReference type="Proteomes" id="UP000075714">
    <property type="component" value="Unassembled WGS sequence"/>
</dbReference>
<comment type="function">
    <text evidence="3">Required for the assembly of the mitochondrial membrane respiratory chain NADH dehydrogenase (Complex I). Involved in mid-late stages of complex I assembly.</text>
</comment>
<evidence type="ECO:0000313" key="5">
    <source>
        <dbReference type="EMBL" id="KXZ41516.1"/>
    </source>
</evidence>
<dbReference type="GO" id="GO:0016491">
    <property type="term" value="F:oxidoreductase activity"/>
    <property type="evidence" value="ECO:0007669"/>
    <property type="project" value="UniProtKB-KW"/>
</dbReference>
<keyword evidence="6" id="KW-1185">Reference proteome</keyword>
<proteinExistence type="predicted"/>
<sequence length="418" mass="43034">MVRTPGQGGAVVRSPSGQGYLWMAHRTPGSVGWALAARSMALWRRMADSEELRRSVEWQDCGSLLIATSPAESAALSERQLNLNDMGVRASFADARRLRELEPGLVVPRGGAGLLVQSDHQINGRATAHMLLELCRGAAGFTERMGTAGEVLGVELAAAPGGGHVVRTSEGRVTARRALVLSAGVWTGGLLATATRDPRWGSLLQPRRGHLLEMPAPSGMPPVSHGMMEMSYTKAGGAPHYATATTPHSSRAGPSAEREAEAVDITFTATTSASGSLLIGSSREFSGYDSAASPAIVAAILQRAALFLPGLKLAAEAAAQPGTQSGSPALAGLSVRVGLRPYAVGGLPMVGPVDGAPGVFVAAGHEGSGLCMGPATGELLSRHVRRHLGEAPASGCLDTASFDELLPSARLRAALVAA</sequence>
<protein>
    <recommendedName>
        <fullName evidence="2">FAD-dependent oxidoreductase domain-containing protein 1</fullName>
    </recommendedName>
</protein>
<comment type="caution">
    <text evidence="5">The sequence shown here is derived from an EMBL/GenBank/DDBJ whole genome shotgun (WGS) entry which is preliminary data.</text>
</comment>
<feature type="domain" description="FAD dependent oxidoreductase" evidence="4">
    <location>
        <begin position="28"/>
        <end position="381"/>
    </location>
</feature>
<evidence type="ECO:0000256" key="1">
    <source>
        <dbReference type="ARBA" id="ARBA00023002"/>
    </source>
</evidence>
<evidence type="ECO:0000256" key="3">
    <source>
        <dbReference type="ARBA" id="ARBA00046185"/>
    </source>
</evidence>
<dbReference type="InterPro" id="IPR006076">
    <property type="entry name" value="FAD-dep_OxRdtase"/>
</dbReference>
<gene>
    <name evidence="5" type="ORF">GPECTOR_420g277</name>
</gene>
<dbReference type="OrthoDB" id="498204at2759"/>
<keyword evidence="1" id="KW-0560">Oxidoreductase</keyword>
<dbReference type="STRING" id="33097.A0A150FV88"/>
<organism evidence="5 6">
    <name type="scientific">Gonium pectorale</name>
    <name type="common">Green alga</name>
    <dbReference type="NCBI Taxonomy" id="33097"/>
    <lineage>
        <taxon>Eukaryota</taxon>
        <taxon>Viridiplantae</taxon>
        <taxon>Chlorophyta</taxon>
        <taxon>core chlorophytes</taxon>
        <taxon>Chlorophyceae</taxon>
        <taxon>CS clade</taxon>
        <taxon>Chlamydomonadales</taxon>
        <taxon>Volvocaceae</taxon>
        <taxon>Gonium</taxon>
    </lineage>
</organism>
<dbReference type="GO" id="GO:0005737">
    <property type="term" value="C:cytoplasm"/>
    <property type="evidence" value="ECO:0007669"/>
    <property type="project" value="TreeGrafter"/>
</dbReference>
<evidence type="ECO:0000259" key="4">
    <source>
        <dbReference type="Pfam" id="PF01266"/>
    </source>
</evidence>